<proteinExistence type="predicted"/>
<sequence length="319" mass="37687">MADRGLDVLEKYDFEVKRTYKGRGVIMVDTDKGPRVLKNYIGSGRHLEWCAPVLEKLNESGVINVDAYEKNKDGSYVTESETGGRYVLKRWYPCRDCDIKFYDDIMSAVRNLAFLHKELMECEAEKQYTERPIREEYARKGRELARIKKYLGTIYEKNKFEMMASKSFGEFIPEVESSINFADDFFSGNHIEEKLCHGNFNYHNIGYGDTLGVIGNFEKMCYGFQLKDLYTFMRKILEKNNWDIKIGYGMFAEYDRVIRLNSEKMELLYIFFAFPEKYWKLMNGYYNARKSFFPVKNLEKLEKLIEMNSARKNFIATIH</sequence>
<dbReference type="STRING" id="45851.BHV86_01935"/>
<dbReference type="PANTHER" id="PTHR39179:SF1">
    <property type="entry name" value="SPORE COAT PROTEIN I"/>
    <property type="match status" value="1"/>
</dbReference>
<evidence type="ECO:0000313" key="2">
    <source>
        <dbReference type="Proteomes" id="UP000006238"/>
    </source>
</evidence>
<dbReference type="Proteomes" id="UP000006238">
    <property type="component" value="Unassembled WGS sequence"/>
</dbReference>
<dbReference type="HOGENOM" id="CLU_042636_1_0_9"/>
<keyword evidence="1" id="KW-0167">Capsid protein</keyword>
<dbReference type="InterPro" id="IPR011009">
    <property type="entry name" value="Kinase-like_dom_sf"/>
</dbReference>
<accession>D4RYC4</accession>
<dbReference type="GO" id="GO:0042601">
    <property type="term" value="C:endospore-forming forespore"/>
    <property type="evidence" value="ECO:0007669"/>
    <property type="project" value="TreeGrafter"/>
</dbReference>
<reference evidence="1 2" key="1">
    <citation type="submission" date="2010-02" db="EMBL/GenBank/DDBJ databases">
        <authorList>
            <person name="Weinstock G."/>
            <person name="Sodergren E."/>
            <person name="Clifton S."/>
            <person name="Fulton L."/>
            <person name="Fulton B."/>
            <person name="Courtney L."/>
            <person name="Fronick C."/>
            <person name="Harrison M."/>
            <person name="Strong C."/>
            <person name="Farmer C."/>
            <person name="Delahaunty K."/>
            <person name="Markovic C."/>
            <person name="Hall O."/>
            <person name="Minx P."/>
            <person name="Tomlinson C."/>
            <person name="Mitreva M."/>
            <person name="Nelson J."/>
            <person name="Hou S."/>
            <person name="Wollam A."/>
            <person name="Pepin K.H."/>
            <person name="Johnson M."/>
            <person name="Bhonagiri V."/>
            <person name="Zhang X."/>
            <person name="Suruliraj S."/>
            <person name="Warren W."/>
            <person name="Chinwalla A."/>
            <person name="Mardis E.R."/>
            <person name="Wilson R.K."/>
        </authorList>
    </citation>
    <scope>NUCLEOTIDE SEQUENCE [LARGE SCALE GENOMIC DNA]</scope>
    <source>
        <strain evidence="1 2">DSM 2876</strain>
    </source>
</reference>
<keyword evidence="1" id="KW-0946">Virion</keyword>
<dbReference type="GeneID" id="98917225"/>
<keyword evidence="2" id="KW-1185">Reference proteome</keyword>
<dbReference type="Gene3D" id="3.90.1200.10">
    <property type="match status" value="1"/>
</dbReference>
<evidence type="ECO:0000313" key="1">
    <source>
        <dbReference type="EMBL" id="EFF69024.1"/>
    </source>
</evidence>
<comment type="caution">
    <text evidence="1">The sequence shown here is derived from an EMBL/GenBank/DDBJ whole genome shotgun (WGS) entry which is preliminary data.</text>
</comment>
<gene>
    <name evidence="1" type="ORF">BUTYVIB_00829</name>
</gene>
<dbReference type="EMBL" id="ABWN01000022">
    <property type="protein sequence ID" value="EFF69024.1"/>
    <property type="molecule type" value="Genomic_DNA"/>
</dbReference>
<dbReference type="RefSeq" id="WP_005601965.1">
    <property type="nucleotide sequence ID" value="NZ_GG663521.1"/>
</dbReference>
<dbReference type="eggNOG" id="COG2334">
    <property type="taxonomic scope" value="Bacteria"/>
</dbReference>
<dbReference type="InterPro" id="IPR047175">
    <property type="entry name" value="CotS-like"/>
</dbReference>
<dbReference type="SUPFAM" id="SSF56112">
    <property type="entry name" value="Protein kinase-like (PK-like)"/>
    <property type="match status" value="1"/>
</dbReference>
<dbReference type="AlphaFoldDB" id="D4RYC4"/>
<protein>
    <submittedName>
        <fullName evidence="1">Spore coat protein, CotS family</fullName>
    </submittedName>
</protein>
<dbReference type="Gene3D" id="3.30.200.20">
    <property type="entry name" value="Phosphorylase Kinase, domain 1"/>
    <property type="match status" value="1"/>
</dbReference>
<organism evidence="1 2">
    <name type="scientific">Eshraghiella crossota DSM 2876</name>
    <dbReference type="NCBI Taxonomy" id="511680"/>
    <lineage>
        <taxon>Bacteria</taxon>
        <taxon>Bacillati</taxon>
        <taxon>Bacillota</taxon>
        <taxon>Clostridia</taxon>
        <taxon>Lachnospirales</taxon>
        <taxon>Lachnospiraceae</taxon>
        <taxon>Eshraghiella</taxon>
    </lineage>
</organism>
<dbReference type="PANTHER" id="PTHR39179">
    <property type="entry name" value="SPORE COAT PROTEIN I"/>
    <property type="match status" value="1"/>
</dbReference>
<name>D4RYC4_9FIRM</name>